<dbReference type="HOGENOM" id="CLU_1421258_0_0_1"/>
<proteinExistence type="predicted"/>
<sequence>MSISRRISLTSHTTRVRRSWLDSPTTEETPDAAAKIARNDEHILTAFGDVSTSDEEEVQTTVSPTNSPSRIRRPAPAKKRDIVHSLYIEEPPVSPFTNLLVDHLRSAPGNPDDDFRKLCHKYRQSKSDEVSLLAAMQLDDDEAATEDATAGNSSLESSNSSAILGTLLGAPSAASALPRDSPCRLEDPPAK</sequence>
<dbReference type="Proteomes" id="UP000016930">
    <property type="component" value="Unassembled WGS sequence"/>
</dbReference>
<evidence type="ECO:0000313" key="2">
    <source>
        <dbReference type="EMBL" id="EMD33231.1"/>
    </source>
</evidence>
<accession>M2R2V6</accession>
<evidence type="ECO:0000313" key="3">
    <source>
        <dbReference type="Proteomes" id="UP000016930"/>
    </source>
</evidence>
<protein>
    <submittedName>
        <fullName evidence="2">Uncharacterized protein</fullName>
    </submittedName>
</protein>
<dbReference type="AlphaFoldDB" id="M2R2V6"/>
<reference evidence="2 3" key="1">
    <citation type="journal article" date="2012" name="Proc. Natl. Acad. Sci. U.S.A.">
        <title>Comparative genomics of Ceriporiopsis subvermispora and Phanerochaete chrysosporium provide insight into selective ligninolysis.</title>
        <authorList>
            <person name="Fernandez-Fueyo E."/>
            <person name="Ruiz-Duenas F.J."/>
            <person name="Ferreira P."/>
            <person name="Floudas D."/>
            <person name="Hibbett D.S."/>
            <person name="Canessa P."/>
            <person name="Larrondo L.F."/>
            <person name="James T.Y."/>
            <person name="Seelenfreund D."/>
            <person name="Lobos S."/>
            <person name="Polanco R."/>
            <person name="Tello M."/>
            <person name="Honda Y."/>
            <person name="Watanabe T."/>
            <person name="Watanabe T."/>
            <person name="Ryu J.S."/>
            <person name="Kubicek C.P."/>
            <person name="Schmoll M."/>
            <person name="Gaskell J."/>
            <person name="Hammel K.E."/>
            <person name="St John F.J."/>
            <person name="Vanden Wymelenberg A."/>
            <person name="Sabat G."/>
            <person name="Splinter BonDurant S."/>
            <person name="Syed K."/>
            <person name="Yadav J.S."/>
            <person name="Doddapaneni H."/>
            <person name="Subramanian V."/>
            <person name="Lavin J.L."/>
            <person name="Oguiza J.A."/>
            <person name="Perez G."/>
            <person name="Pisabarro A.G."/>
            <person name="Ramirez L."/>
            <person name="Santoyo F."/>
            <person name="Master E."/>
            <person name="Coutinho P.M."/>
            <person name="Henrissat B."/>
            <person name="Lombard V."/>
            <person name="Magnuson J.K."/>
            <person name="Kuees U."/>
            <person name="Hori C."/>
            <person name="Igarashi K."/>
            <person name="Samejima M."/>
            <person name="Held B.W."/>
            <person name="Barry K.W."/>
            <person name="LaButti K.M."/>
            <person name="Lapidus A."/>
            <person name="Lindquist E.A."/>
            <person name="Lucas S.M."/>
            <person name="Riley R."/>
            <person name="Salamov A.A."/>
            <person name="Hoffmeister D."/>
            <person name="Schwenk D."/>
            <person name="Hadar Y."/>
            <person name="Yarden O."/>
            <person name="de Vries R.P."/>
            <person name="Wiebenga A."/>
            <person name="Stenlid J."/>
            <person name="Eastwood D."/>
            <person name="Grigoriev I.V."/>
            <person name="Berka R.M."/>
            <person name="Blanchette R.A."/>
            <person name="Kersten P."/>
            <person name="Martinez A.T."/>
            <person name="Vicuna R."/>
            <person name="Cullen D."/>
        </authorList>
    </citation>
    <scope>NUCLEOTIDE SEQUENCE [LARGE SCALE GENOMIC DNA]</scope>
    <source>
        <strain evidence="2 3">B</strain>
    </source>
</reference>
<organism evidence="2 3">
    <name type="scientific">Ceriporiopsis subvermispora (strain B)</name>
    <name type="common">White-rot fungus</name>
    <name type="synonym">Gelatoporia subvermispora</name>
    <dbReference type="NCBI Taxonomy" id="914234"/>
    <lineage>
        <taxon>Eukaryota</taxon>
        <taxon>Fungi</taxon>
        <taxon>Dikarya</taxon>
        <taxon>Basidiomycota</taxon>
        <taxon>Agaricomycotina</taxon>
        <taxon>Agaricomycetes</taxon>
        <taxon>Polyporales</taxon>
        <taxon>Gelatoporiaceae</taxon>
        <taxon>Gelatoporia</taxon>
    </lineage>
</organism>
<keyword evidence="3" id="KW-1185">Reference proteome</keyword>
<gene>
    <name evidence="2" type="ORF">CERSUDRAFT_98824</name>
</gene>
<feature type="compositionally biased region" description="Polar residues" evidence="1">
    <location>
        <begin position="59"/>
        <end position="69"/>
    </location>
</feature>
<evidence type="ECO:0000256" key="1">
    <source>
        <dbReference type="SAM" id="MobiDB-lite"/>
    </source>
</evidence>
<feature type="region of interest" description="Disordered" evidence="1">
    <location>
        <begin position="51"/>
        <end position="76"/>
    </location>
</feature>
<dbReference type="EMBL" id="KB445807">
    <property type="protein sequence ID" value="EMD33231.1"/>
    <property type="molecule type" value="Genomic_DNA"/>
</dbReference>
<name>M2R2V6_CERS8</name>